<reference evidence="4 5" key="1">
    <citation type="submission" date="2022-04" db="EMBL/GenBank/DDBJ databases">
        <title>Halobacillus sp. isolated from saltern.</title>
        <authorList>
            <person name="Won M."/>
            <person name="Lee C.-M."/>
            <person name="Woen H.-Y."/>
            <person name="Kwon S.-W."/>
        </authorList>
    </citation>
    <scope>NUCLEOTIDE SEQUENCE [LARGE SCALE GENOMIC DNA]</scope>
    <source>
        <strain evidence="4 5">SSBR10-3</strain>
    </source>
</reference>
<protein>
    <submittedName>
        <fullName evidence="4">ABC transporter ATP-binding protein</fullName>
    </submittedName>
</protein>
<evidence type="ECO:0000259" key="3">
    <source>
        <dbReference type="PROSITE" id="PS50893"/>
    </source>
</evidence>
<evidence type="ECO:0000256" key="2">
    <source>
        <dbReference type="ARBA" id="ARBA00022840"/>
    </source>
</evidence>
<dbReference type="InterPro" id="IPR003593">
    <property type="entry name" value="AAA+_ATPase"/>
</dbReference>
<dbReference type="PROSITE" id="PS50893">
    <property type="entry name" value="ABC_TRANSPORTER_2"/>
    <property type="match status" value="1"/>
</dbReference>
<feature type="domain" description="ABC transporter" evidence="3">
    <location>
        <begin position="2"/>
        <end position="232"/>
    </location>
</feature>
<dbReference type="Pfam" id="PF00005">
    <property type="entry name" value="ABC_tran"/>
    <property type="match status" value="1"/>
</dbReference>
<sequence length="302" mass="33732">MIDVMKVSKSYGQLEALADVSFHIPKGTSFGLVGPNGAGKSTIMKILSGVLLDFDGEIVINNQSVTKERLNTKKLIGYIPQEVCLEETLTAKDNLILFGNLYGLSGKQLHHRIEIVLKQIGLHERAKDKVTTFSGGMKRRLNIGCALLHEPTVVVMDEPTVGIDPQSRNSIFSIVNQLKESGSTIIYSSHYMEEVEQLCDSVALIDKGTLIEFGRMAEVLERHSKPCIFVAGDDISKDDLAGMEAEEKGNGYLVYTDQPLFSLEKLIKEFNTREKQPHRLELYQPKLEDIFFNLTGTQLRDQ</sequence>
<proteinExistence type="predicted"/>
<dbReference type="InterPro" id="IPR027417">
    <property type="entry name" value="P-loop_NTPase"/>
</dbReference>
<dbReference type="PANTHER" id="PTHR43582:SF2">
    <property type="entry name" value="LINEARMYCIN RESISTANCE ATP-BINDING PROTEIN LNRL"/>
    <property type="match status" value="1"/>
</dbReference>
<dbReference type="InterPro" id="IPR017871">
    <property type="entry name" value="ABC_transporter-like_CS"/>
</dbReference>
<dbReference type="EMBL" id="CP095073">
    <property type="protein sequence ID" value="UOQ42840.1"/>
    <property type="molecule type" value="Genomic_DNA"/>
</dbReference>
<dbReference type="RefSeq" id="WP_244708200.1">
    <property type="nucleotide sequence ID" value="NZ_CP095073.1"/>
</dbReference>
<dbReference type="PANTHER" id="PTHR43582">
    <property type="entry name" value="LINEARMYCIN RESISTANCE ATP-BINDING PROTEIN LNRL"/>
    <property type="match status" value="1"/>
</dbReference>
<dbReference type="InterPro" id="IPR003439">
    <property type="entry name" value="ABC_transporter-like_ATP-bd"/>
</dbReference>
<keyword evidence="1" id="KW-0547">Nucleotide-binding</keyword>
<dbReference type="PROSITE" id="PS00211">
    <property type="entry name" value="ABC_TRANSPORTER_1"/>
    <property type="match status" value="1"/>
</dbReference>
<keyword evidence="2 4" id="KW-0067">ATP-binding</keyword>
<dbReference type="Proteomes" id="UP000831787">
    <property type="component" value="Chromosome"/>
</dbReference>
<gene>
    <name evidence="4" type="ORF">MUN89_12800</name>
</gene>
<dbReference type="GO" id="GO:0005524">
    <property type="term" value="F:ATP binding"/>
    <property type="evidence" value="ECO:0007669"/>
    <property type="project" value="UniProtKB-KW"/>
</dbReference>
<organism evidence="4 5">
    <name type="scientific">Halobacillus salinarum</name>
    <dbReference type="NCBI Taxonomy" id="2932257"/>
    <lineage>
        <taxon>Bacteria</taxon>
        <taxon>Bacillati</taxon>
        <taxon>Bacillota</taxon>
        <taxon>Bacilli</taxon>
        <taxon>Bacillales</taxon>
        <taxon>Bacillaceae</taxon>
        <taxon>Halobacillus</taxon>
    </lineage>
</organism>
<evidence type="ECO:0000313" key="5">
    <source>
        <dbReference type="Proteomes" id="UP000831787"/>
    </source>
</evidence>
<dbReference type="SUPFAM" id="SSF52540">
    <property type="entry name" value="P-loop containing nucleoside triphosphate hydrolases"/>
    <property type="match status" value="1"/>
</dbReference>
<dbReference type="Gene3D" id="3.40.50.300">
    <property type="entry name" value="P-loop containing nucleotide triphosphate hydrolases"/>
    <property type="match status" value="1"/>
</dbReference>
<evidence type="ECO:0000256" key="1">
    <source>
        <dbReference type="ARBA" id="ARBA00022741"/>
    </source>
</evidence>
<evidence type="ECO:0000313" key="4">
    <source>
        <dbReference type="EMBL" id="UOQ42840.1"/>
    </source>
</evidence>
<dbReference type="SMART" id="SM00382">
    <property type="entry name" value="AAA"/>
    <property type="match status" value="1"/>
</dbReference>
<accession>A0ABY4EEF2</accession>
<keyword evidence="5" id="KW-1185">Reference proteome</keyword>
<name>A0ABY4EEF2_9BACI</name>